<protein>
    <submittedName>
        <fullName evidence="2">Uncharacterized protein</fullName>
    </submittedName>
</protein>
<feature type="region of interest" description="Disordered" evidence="1">
    <location>
        <begin position="328"/>
        <end position="356"/>
    </location>
</feature>
<dbReference type="AlphaFoldDB" id="A0A9P4HD37"/>
<proteinExistence type="predicted"/>
<reference evidence="2" key="1">
    <citation type="journal article" date="2020" name="Stud. Mycol.">
        <title>101 Dothideomycetes genomes: a test case for predicting lifestyles and emergence of pathogens.</title>
        <authorList>
            <person name="Haridas S."/>
            <person name="Albert R."/>
            <person name="Binder M."/>
            <person name="Bloem J."/>
            <person name="Labutti K."/>
            <person name="Salamov A."/>
            <person name="Andreopoulos B."/>
            <person name="Baker S."/>
            <person name="Barry K."/>
            <person name="Bills G."/>
            <person name="Bluhm B."/>
            <person name="Cannon C."/>
            <person name="Castanera R."/>
            <person name="Culley D."/>
            <person name="Daum C."/>
            <person name="Ezra D."/>
            <person name="Gonzalez J."/>
            <person name="Henrissat B."/>
            <person name="Kuo A."/>
            <person name="Liang C."/>
            <person name="Lipzen A."/>
            <person name="Lutzoni F."/>
            <person name="Magnuson J."/>
            <person name="Mondo S."/>
            <person name="Nolan M."/>
            <person name="Ohm R."/>
            <person name="Pangilinan J."/>
            <person name="Park H.-J."/>
            <person name="Ramirez L."/>
            <person name="Alfaro M."/>
            <person name="Sun H."/>
            <person name="Tritt A."/>
            <person name="Yoshinaga Y."/>
            <person name="Zwiers L.-H."/>
            <person name="Turgeon B."/>
            <person name="Goodwin S."/>
            <person name="Spatafora J."/>
            <person name="Crous P."/>
            <person name="Grigoriev I."/>
        </authorList>
    </citation>
    <scope>NUCLEOTIDE SEQUENCE</scope>
    <source>
        <strain evidence="2">CBS 110217</strain>
    </source>
</reference>
<evidence type="ECO:0000313" key="2">
    <source>
        <dbReference type="EMBL" id="KAF2031494.1"/>
    </source>
</evidence>
<organism evidence="2 3">
    <name type="scientific">Setomelanomma holmii</name>
    <dbReference type="NCBI Taxonomy" id="210430"/>
    <lineage>
        <taxon>Eukaryota</taxon>
        <taxon>Fungi</taxon>
        <taxon>Dikarya</taxon>
        <taxon>Ascomycota</taxon>
        <taxon>Pezizomycotina</taxon>
        <taxon>Dothideomycetes</taxon>
        <taxon>Pleosporomycetidae</taxon>
        <taxon>Pleosporales</taxon>
        <taxon>Pleosporineae</taxon>
        <taxon>Phaeosphaeriaceae</taxon>
        <taxon>Setomelanomma</taxon>
    </lineage>
</organism>
<keyword evidence="3" id="KW-1185">Reference proteome</keyword>
<name>A0A9P4HD37_9PLEO</name>
<gene>
    <name evidence="2" type="ORF">EK21DRAFT_87991</name>
</gene>
<comment type="caution">
    <text evidence="2">The sequence shown here is derived from an EMBL/GenBank/DDBJ whole genome shotgun (WGS) entry which is preliminary data.</text>
</comment>
<evidence type="ECO:0000256" key="1">
    <source>
        <dbReference type="SAM" id="MobiDB-lite"/>
    </source>
</evidence>
<dbReference type="Proteomes" id="UP000799777">
    <property type="component" value="Unassembled WGS sequence"/>
</dbReference>
<accession>A0A9P4HD37</accession>
<dbReference type="EMBL" id="ML978180">
    <property type="protein sequence ID" value="KAF2031494.1"/>
    <property type="molecule type" value="Genomic_DNA"/>
</dbReference>
<evidence type="ECO:0000313" key="3">
    <source>
        <dbReference type="Proteomes" id="UP000799777"/>
    </source>
</evidence>
<sequence>MASQRNQPWNGVNNGKSSRSIAKPGCIQYTMSLAKIRSGEGRRPVCDHTAHSECSRSIFRNSDLSSTSILRCPGREYSWPIHHPPTTDVSIANEQALEEGQYCVICDPLADEPQYGDFLEIGSNGRHHFHARCFFSHYDNSKVSNGLSPHSNLRSWQNLACPELSDSQGLRWTMARWGCFSTTTRSIQTIQSQHAVLVKPLSRPPYHAGWIRELCQRLRRMSKTPMRAVTLSGAWSALDNRLLFLGTWAIQAHGHTLDQILLTERAAHIDTAVSLPICALKRTDKRIKTRVSGFLRLHYRPDTETTPYRGFEHTVVVHLDESFSAVGKASQPPARDVQSRRCGHPIGSYHSGPQLQ</sequence>